<dbReference type="InterPro" id="IPR007165">
    <property type="entry name" value="Phage_holin_4_2"/>
</dbReference>
<name>A0A7G6E472_THEFR</name>
<dbReference type="OrthoDB" id="7205479at2"/>
<protein>
    <submittedName>
        <fullName evidence="2">Phage holin family protein</fullName>
    </submittedName>
</protein>
<accession>A0A7G6E472</accession>
<feature type="transmembrane region" description="Helical" evidence="1">
    <location>
        <begin position="33"/>
        <end position="55"/>
    </location>
</feature>
<dbReference type="AlphaFoldDB" id="A0A7G6E472"/>
<reference evidence="2 3" key="1">
    <citation type="journal article" date="2019" name="Front. Microbiol.">
        <title>Thermoanaerosceptrum fracticalcis gen. nov. sp. nov., a Novel Fumarate-Fermenting Microorganism From a Deep Fractured Carbonate Aquifer of the US Great Basin.</title>
        <authorList>
            <person name="Hamilton-Brehm S.D."/>
            <person name="Stewart L.E."/>
            <person name="Zavarin M."/>
            <person name="Caldwell M."/>
            <person name="Lawson P.A."/>
            <person name="Onstott T.C."/>
            <person name="Grzymski J."/>
            <person name="Neveux I."/>
            <person name="Lollar B.S."/>
            <person name="Russell C.E."/>
            <person name="Moser D.P."/>
        </authorList>
    </citation>
    <scope>NUCLEOTIDE SEQUENCE [LARGE SCALE GENOMIC DNA]</scope>
    <source>
        <strain evidence="2 3">DRI-13</strain>
    </source>
</reference>
<dbReference type="Proteomes" id="UP000515847">
    <property type="component" value="Chromosome"/>
</dbReference>
<gene>
    <name evidence="2" type="ORF">BR63_11485</name>
</gene>
<keyword evidence="1" id="KW-0472">Membrane</keyword>
<dbReference type="PANTHER" id="PTHR37309:SF1">
    <property type="entry name" value="SLR0284 PROTEIN"/>
    <property type="match status" value="1"/>
</dbReference>
<sequence>MSLLIRWLLNGLALLLTAALLEGIKISGPGAALMAALVLGIINAVIRPLFLLLTLPINIISLGLFTFVVNGLMLMIAAGLVRGFAVSGIFSAIVGSIVLSLISSLLTALVKD</sequence>
<keyword evidence="3" id="KW-1185">Reference proteome</keyword>
<feature type="transmembrane region" description="Helical" evidence="1">
    <location>
        <begin position="87"/>
        <end position="110"/>
    </location>
</feature>
<evidence type="ECO:0000313" key="2">
    <source>
        <dbReference type="EMBL" id="QNB46876.1"/>
    </source>
</evidence>
<evidence type="ECO:0000313" key="3">
    <source>
        <dbReference type="Proteomes" id="UP000515847"/>
    </source>
</evidence>
<organism evidence="2 3">
    <name type="scientific">Thermanaerosceptrum fracticalcis</name>
    <dbReference type="NCBI Taxonomy" id="1712410"/>
    <lineage>
        <taxon>Bacteria</taxon>
        <taxon>Bacillati</taxon>
        <taxon>Bacillota</taxon>
        <taxon>Clostridia</taxon>
        <taxon>Eubacteriales</taxon>
        <taxon>Peptococcaceae</taxon>
        <taxon>Thermanaerosceptrum</taxon>
    </lineage>
</organism>
<dbReference type="KEGG" id="tfr:BR63_11485"/>
<dbReference type="EMBL" id="CP045798">
    <property type="protein sequence ID" value="QNB46876.1"/>
    <property type="molecule type" value="Genomic_DNA"/>
</dbReference>
<keyword evidence="1" id="KW-0812">Transmembrane</keyword>
<keyword evidence="1" id="KW-1133">Transmembrane helix</keyword>
<proteinExistence type="predicted"/>
<dbReference type="Pfam" id="PF04020">
    <property type="entry name" value="Phage_holin_4_2"/>
    <property type="match status" value="1"/>
</dbReference>
<dbReference type="RefSeq" id="WP_034420324.1">
    <property type="nucleotide sequence ID" value="NZ_CP045798.1"/>
</dbReference>
<evidence type="ECO:0000256" key="1">
    <source>
        <dbReference type="SAM" id="Phobius"/>
    </source>
</evidence>
<dbReference type="PANTHER" id="PTHR37309">
    <property type="entry name" value="SLR0284 PROTEIN"/>
    <property type="match status" value="1"/>
</dbReference>
<feature type="transmembrane region" description="Helical" evidence="1">
    <location>
        <begin position="62"/>
        <end position="81"/>
    </location>
</feature>